<protein>
    <submittedName>
        <fullName evidence="1">Uncharacterized protein</fullName>
    </submittedName>
</protein>
<dbReference type="KEGG" id="bapa:BBC0178_011900"/>
<proteinExistence type="predicted"/>
<evidence type="ECO:0000313" key="2">
    <source>
        <dbReference type="Proteomes" id="UP000189660"/>
    </source>
</evidence>
<dbReference type="EMBL" id="CP015820">
    <property type="protein sequence ID" value="AQT42665.1"/>
    <property type="molecule type" value="Genomic_DNA"/>
</dbReference>
<organism evidence="1 2">
    <name type="scientific">Bartonella apihabitans</name>
    <dbReference type="NCBI Taxonomy" id="2750929"/>
    <lineage>
        <taxon>Bacteria</taxon>
        <taxon>Pseudomonadati</taxon>
        <taxon>Pseudomonadota</taxon>
        <taxon>Alphaproteobacteria</taxon>
        <taxon>Hyphomicrobiales</taxon>
        <taxon>Bartonellaceae</taxon>
        <taxon>Bartonella</taxon>
    </lineage>
</organism>
<dbReference type="Proteomes" id="UP000189660">
    <property type="component" value="Chromosome"/>
</dbReference>
<sequence>MQNGDIDNGKFVSNHNGIKLDDIGNRKIRMNFGGITKIMMKHFILVQNEVNPLATLPVFDLIGDQLKIGDMTIRYDDRGFVIRALDYNAEKTG</sequence>
<dbReference type="AlphaFoldDB" id="A0A1U9MBI4"/>
<evidence type="ECO:0000313" key="1">
    <source>
        <dbReference type="EMBL" id="AQT42665.1"/>
    </source>
</evidence>
<gene>
    <name evidence="1" type="ORF">BBC0178_011900</name>
</gene>
<name>A0A1U9MBI4_9HYPH</name>
<keyword evidence="2" id="KW-1185">Reference proteome</keyword>
<reference evidence="1 2" key="1">
    <citation type="submission" date="2016-11" db="EMBL/GenBank/DDBJ databases">
        <title>Comparative genomics of Bartonella apis.</title>
        <authorList>
            <person name="Engel P."/>
        </authorList>
    </citation>
    <scope>NUCLEOTIDE SEQUENCE [LARGE SCALE GENOMIC DNA]</scope>
    <source>
        <strain evidence="1 2">BBC0178</strain>
    </source>
</reference>
<accession>A0A1U9MBI4</accession>